<feature type="region of interest" description="Disordered" evidence="1">
    <location>
        <begin position="109"/>
        <end position="145"/>
    </location>
</feature>
<feature type="compositionally biased region" description="Gly residues" evidence="1">
    <location>
        <begin position="245"/>
        <end position="256"/>
    </location>
</feature>
<accession>A0A023AYM1</accession>
<comment type="caution">
    <text evidence="2">The sequence shown here is derived from an EMBL/GenBank/DDBJ whole genome shotgun (WGS) entry which is preliminary data.</text>
</comment>
<name>A0A023AYM1_GRENI</name>
<feature type="compositionally biased region" description="Low complexity" evidence="1">
    <location>
        <begin position="72"/>
        <end position="82"/>
    </location>
</feature>
<feature type="compositionally biased region" description="Basic and acidic residues" evidence="1">
    <location>
        <begin position="44"/>
        <end position="56"/>
    </location>
</feature>
<keyword evidence="3" id="KW-1185">Reference proteome</keyword>
<evidence type="ECO:0000313" key="2">
    <source>
        <dbReference type="EMBL" id="EZG43766.1"/>
    </source>
</evidence>
<dbReference type="RefSeq" id="XP_011134623.1">
    <property type="nucleotide sequence ID" value="XM_011136321.1"/>
</dbReference>
<dbReference type="AlphaFoldDB" id="A0A023AYM1"/>
<dbReference type="VEuPathDB" id="CryptoDB:GNI_159900"/>
<feature type="non-terminal residue" evidence="2">
    <location>
        <position position="285"/>
    </location>
</feature>
<feature type="region of interest" description="Disordered" evidence="1">
    <location>
        <begin position="228"/>
        <end position="285"/>
    </location>
</feature>
<evidence type="ECO:0000256" key="1">
    <source>
        <dbReference type="SAM" id="MobiDB-lite"/>
    </source>
</evidence>
<dbReference type="EMBL" id="AFNH02001192">
    <property type="protein sequence ID" value="EZG43766.1"/>
    <property type="molecule type" value="Genomic_DNA"/>
</dbReference>
<evidence type="ECO:0000313" key="3">
    <source>
        <dbReference type="Proteomes" id="UP000019763"/>
    </source>
</evidence>
<feature type="region of interest" description="Disordered" evidence="1">
    <location>
        <begin position="23"/>
        <end position="92"/>
    </location>
</feature>
<protein>
    <submittedName>
        <fullName evidence="2">Uncharacterized protein</fullName>
    </submittedName>
</protein>
<proteinExistence type="predicted"/>
<reference evidence="2" key="1">
    <citation type="submission" date="2013-12" db="EMBL/GenBank/DDBJ databases">
        <authorList>
            <person name="Omoto C.K."/>
            <person name="Sibley D."/>
            <person name="Venepally P."/>
            <person name="Hadjithomas M."/>
            <person name="Karamycheva S."/>
            <person name="Brunk B."/>
            <person name="Roos D."/>
            <person name="Caler E."/>
            <person name="Lorenzi H."/>
        </authorList>
    </citation>
    <scope>NUCLEOTIDE SEQUENCE</scope>
</reference>
<sequence>SKSSKSQSSAVSEILVNARAQLKERKKAVPASEPGASPASRYKSAKELRRVWESRAGHSNRKAPIAGGAGPGAAPVSVALPLPIGPQKESGSLRLPHLTASNLHANINNLHAPNNNLHAPPSIHSSSVHSSSVHTPSLHAPSVTSNLTGASPATVSPNLTAVPNLTADSPLVSPFGSPFLRSPLARSSTAGSPCNAPPAGLPPRGQSAFRLSTSFTLDEKLFRRLQTPTAAGAAGQHSTTASGQAGTGQPGSGPPGTGQEPINYHTRSAEAKSSGNRPPEAETEA</sequence>
<organism evidence="2 3">
    <name type="scientific">Gregarina niphandrodes</name>
    <name type="common">Septate eugregarine</name>
    <dbReference type="NCBI Taxonomy" id="110365"/>
    <lineage>
        <taxon>Eukaryota</taxon>
        <taxon>Sar</taxon>
        <taxon>Alveolata</taxon>
        <taxon>Apicomplexa</taxon>
        <taxon>Conoidasida</taxon>
        <taxon>Gregarinasina</taxon>
        <taxon>Eugregarinorida</taxon>
        <taxon>Gregarinidae</taxon>
        <taxon>Gregarina</taxon>
    </lineage>
</organism>
<dbReference type="Proteomes" id="UP000019763">
    <property type="component" value="Unassembled WGS sequence"/>
</dbReference>
<feature type="compositionally biased region" description="Low complexity" evidence="1">
    <location>
        <begin position="109"/>
        <end position="137"/>
    </location>
</feature>
<gene>
    <name evidence="2" type="ORF">GNI_159900</name>
</gene>
<dbReference type="GeneID" id="22915542"/>
<feature type="non-terminal residue" evidence="2">
    <location>
        <position position="1"/>
    </location>
</feature>
<feature type="region of interest" description="Disordered" evidence="1">
    <location>
        <begin position="184"/>
        <end position="207"/>
    </location>
</feature>